<dbReference type="AlphaFoldDB" id="A0AAJ1EW49"/>
<dbReference type="CDD" id="cd07989">
    <property type="entry name" value="LPLAT_AGPAT-like"/>
    <property type="match status" value="1"/>
</dbReference>
<evidence type="ECO:0000256" key="1">
    <source>
        <dbReference type="ARBA" id="ARBA00022679"/>
    </source>
</evidence>
<evidence type="ECO:0000313" key="4">
    <source>
        <dbReference type="EMBL" id="MCG4618712.1"/>
    </source>
</evidence>
<dbReference type="EMBL" id="JAKNHJ010000024">
    <property type="protein sequence ID" value="MCG4618712.1"/>
    <property type="molecule type" value="Genomic_DNA"/>
</dbReference>
<proteinExistence type="predicted"/>
<keyword evidence="1" id="KW-0808">Transferase</keyword>
<evidence type="ECO:0000256" key="2">
    <source>
        <dbReference type="ARBA" id="ARBA00023315"/>
    </source>
</evidence>
<keyword evidence="2 4" id="KW-0012">Acyltransferase</keyword>
<dbReference type="GO" id="GO:0003841">
    <property type="term" value="F:1-acylglycerol-3-phosphate O-acyltransferase activity"/>
    <property type="evidence" value="ECO:0007669"/>
    <property type="project" value="TreeGrafter"/>
</dbReference>
<dbReference type="Proteomes" id="UP001200537">
    <property type="component" value="Unassembled WGS sequence"/>
</dbReference>
<dbReference type="PANTHER" id="PTHR10434:SF55">
    <property type="entry name" value="POSSIBLE ACYLTRANSFERASE"/>
    <property type="match status" value="1"/>
</dbReference>
<dbReference type="PANTHER" id="PTHR10434">
    <property type="entry name" value="1-ACYL-SN-GLYCEROL-3-PHOSPHATE ACYLTRANSFERASE"/>
    <property type="match status" value="1"/>
</dbReference>
<reference evidence="4" key="1">
    <citation type="submission" date="2022-01" db="EMBL/GenBank/DDBJ databases">
        <title>Collection of gut derived symbiotic bacterial strains cultured from healthy donors.</title>
        <authorList>
            <person name="Lin H."/>
            <person name="Kohout C."/>
            <person name="Waligurski E."/>
            <person name="Pamer E.G."/>
        </authorList>
    </citation>
    <scope>NUCLEOTIDE SEQUENCE</scope>
    <source>
        <strain evidence="4">DFI.7.46</strain>
    </source>
</reference>
<dbReference type="SMART" id="SM00563">
    <property type="entry name" value="PlsC"/>
    <property type="match status" value="1"/>
</dbReference>
<dbReference type="RefSeq" id="WP_024058194.1">
    <property type="nucleotide sequence ID" value="NZ_JAGZVZ010000016.1"/>
</dbReference>
<protein>
    <submittedName>
        <fullName evidence="4">1-acyl-sn-glycerol-3-phosphate acyltransferase</fullName>
    </submittedName>
</protein>
<feature type="domain" description="Phospholipid/glycerol acyltransferase" evidence="3">
    <location>
        <begin position="40"/>
        <end position="158"/>
    </location>
</feature>
<evidence type="ECO:0000259" key="3">
    <source>
        <dbReference type="SMART" id="SM00563"/>
    </source>
</evidence>
<dbReference type="SUPFAM" id="SSF69593">
    <property type="entry name" value="Glycerol-3-phosphate (1)-acyltransferase"/>
    <property type="match status" value="1"/>
</dbReference>
<sequence>MAGQFSRFYKFCVRVARIPVGAVTRRHWEGQENLPKEGGFVAVGNHISEFDSMTMMHFMTSAGYPIRILCKEELFRVPILGSIMRSCGQIPVYRESSHSRDALSAAIKGLQAGECITVYGEGTLTRDPDFWPMRMKTGAVRMVLHARVPLVPVVQWGAQDVLDRYARRPNLKGKKDVWVKALPAVDLSDLYDRAEEPEAWYQATERIEEVICRGLEQIRGTKMPHRPLDRKSAQLPSKKQLGVAAKAWRADHPGKLVTARSLGELDPYLESVSKSTNPSTQEDS</sequence>
<evidence type="ECO:0000313" key="5">
    <source>
        <dbReference type="Proteomes" id="UP001200537"/>
    </source>
</evidence>
<gene>
    <name evidence="4" type="ORF">L0M99_09485</name>
</gene>
<accession>A0AAJ1EW49</accession>
<dbReference type="GO" id="GO:0006654">
    <property type="term" value="P:phosphatidic acid biosynthetic process"/>
    <property type="evidence" value="ECO:0007669"/>
    <property type="project" value="TreeGrafter"/>
</dbReference>
<organism evidence="4 5">
    <name type="scientific">Varibaculum cambriense</name>
    <dbReference type="NCBI Taxonomy" id="184870"/>
    <lineage>
        <taxon>Bacteria</taxon>
        <taxon>Bacillati</taxon>
        <taxon>Actinomycetota</taxon>
        <taxon>Actinomycetes</taxon>
        <taxon>Actinomycetales</taxon>
        <taxon>Actinomycetaceae</taxon>
        <taxon>Varibaculum</taxon>
    </lineage>
</organism>
<comment type="caution">
    <text evidence="4">The sequence shown here is derived from an EMBL/GenBank/DDBJ whole genome shotgun (WGS) entry which is preliminary data.</text>
</comment>
<dbReference type="GO" id="GO:0005886">
    <property type="term" value="C:plasma membrane"/>
    <property type="evidence" value="ECO:0007669"/>
    <property type="project" value="TreeGrafter"/>
</dbReference>
<name>A0AAJ1EW49_9ACTO</name>
<dbReference type="InterPro" id="IPR002123">
    <property type="entry name" value="Plipid/glycerol_acylTrfase"/>
</dbReference>
<dbReference type="Pfam" id="PF01553">
    <property type="entry name" value="Acyltransferase"/>
    <property type="match status" value="1"/>
</dbReference>